<organism evidence="1 2">
    <name type="scientific">Pseudomonas syringae pv. pisi str. 1704B</name>
    <dbReference type="NCBI Taxonomy" id="629263"/>
    <lineage>
        <taxon>Bacteria</taxon>
        <taxon>Pseudomonadati</taxon>
        <taxon>Pseudomonadota</taxon>
        <taxon>Gammaproteobacteria</taxon>
        <taxon>Pseudomonadales</taxon>
        <taxon>Pseudomonadaceae</taxon>
        <taxon>Pseudomonas</taxon>
        <taxon>Pseudomonas syringae</taxon>
    </lineage>
</organism>
<dbReference type="InterPro" id="IPR050708">
    <property type="entry name" value="T6SS_VgrG/RHS"/>
</dbReference>
<dbReference type="Proteomes" id="UP000004986">
    <property type="component" value="Unassembled WGS sequence"/>
</dbReference>
<keyword evidence="2" id="KW-1185">Reference proteome</keyword>
<gene>
    <name evidence="1" type="ORF">PSYPI_41840</name>
</gene>
<dbReference type="EMBL" id="AEAI01003190">
    <property type="protein sequence ID" value="EGH48505.1"/>
    <property type="molecule type" value="Genomic_DNA"/>
</dbReference>
<dbReference type="AlphaFoldDB" id="F3GN52"/>
<proteinExistence type="predicted"/>
<dbReference type="InterPro" id="IPR022385">
    <property type="entry name" value="Rhs_assc_core"/>
</dbReference>
<dbReference type="PANTHER" id="PTHR32305:SF15">
    <property type="entry name" value="PROTEIN RHSA-RELATED"/>
    <property type="match status" value="1"/>
</dbReference>
<feature type="non-terminal residue" evidence="1">
    <location>
        <position position="1"/>
    </location>
</feature>
<dbReference type="Gene3D" id="2.180.10.10">
    <property type="entry name" value="RHS repeat-associated core"/>
    <property type="match status" value="1"/>
</dbReference>
<reference evidence="1 2" key="1">
    <citation type="journal article" date="2011" name="PLoS Pathog.">
        <title>Dynamic evolution of pathogenicity revealed by sequencing and comparative genomics of 19 Pseudomonas syringae isolates.</title>
        <authorList>
            <person name="Baltrus D.A."/>
            <person name="Nishimura M.T."/>
            <person name="Romanchuk A."/>
            <person name="Chang J.H."/>
            <person name="Mukhtar M.S."/>
            <person name="Cherkis K."/>
            <person name="Roach J."/>
            <person name="Grant S.R."/>
            <person name="Jones C.D."/>
            <person name="Dangl J.L."/>
        </authorList>
    </citation>
    <scope>NUCLEOTIDE SEQUENCE [LARGE SCALE GENOMIC DNA]</scope>
    <source>
        <strain evidence="1 2">1704B</strain>
    </source>
</reference>
<sequence length="95" mass="10984">EVRVLHWQAGQPEGLENDQVRYSFADHLGSGALELDKNAHIISQESYYPFGGTSWWAGRSTVEASYKTIRYSGKERDATGLYYYGLRYYAPWLQR</sequence>
<feature type="non-terminal residue" evidence="1">
    <location>
        <position position="95"/>
    </location>
</feature>
<comment type="caution">
    <text evidence="1">The sequence shown here is derived from an EMBL/GenBank/DDBJ whole genome shotgun (WGS) entry which is preliminary data.</text>
</comment>
<name>F3GN52_PSESJ</name>
<evidence type="ECO:0000313" key="2">
    <source>
        <dbReference type="Proteomes" id="UP000004986"/>
    </source>
</evidence>
<accession>F3GN52</accession>
<dbReference type="NCBIfam" id="TIGR03696">
    <property type="entry name" value="Rhs_assc_core"/>
    <property type="match status" value="1"/>
</dbReference>
<protein>
    <submittedName>
        <fullName evidence="1">Insecticidal toxin complex protein</fullName>
    </submittedName>
</protein>
<dbReference type="PANTHER" id="PTHR32305">
    <property type="match status" value="1"/>
</dbReference>
<evidence type="ECO:0000313" key="1">
    <source>
        <dbReference type="EMBL" id="EGH48505.1"/>
    </source>
</evidence>